<dbReference type="InterPro" id="IPR058919">
    <property type="entry name" value="Pep3/Vps18_RING_C"/>
</dbReference>
<dbReference type="GO" id="GO:0006886">
    <property type="term" value="P:intracellular protein transport"/>
    <property type="evidence" value="ECO:0007669"/>
    <property type="project" value="UniProtKB-UniRule"/>
</dbReference>
<comment type="subcellular location">
    <subcellularLocation>
        <location evidence="6">Endomembrane system</location>
        <topology evidence="6">Peripheral membrane protein</topology>
        <orientation evidence="6">Cytoplasmic side</orientation>
    </subcellularLocation>
</comment>
<dbReference type="PANTHER" id="PTHR23323">
    <property type="entry name" value="VACUOLAR PROTEIN SORTING-ASSOCIATED PROTEIN"/>
    <property type="match status" value="1"/>
</dbReference>
<evidence type="ECO:0000256" key="4">
    <source>
        <dbReference type="ARBA" id="ARBA00022833"/>
    </source>
</evidence>
<gene>
    <name evidence="10" type="ORF">BB560_000530</name>
</gene>
<dbReference type="SUPFAM" id="SSF57850">
    <property type="entry name" value="RING/U-box"/>
    <property type="match status" value="1"/>
</dbReference>
<dbReference type="PANTHER" id="PTHR23323:SF26">
    <property type="entry name" value="VACUOLAR PROTEIN SORTING-ASSOCIATED PROTEIN 18 HOMOLOG"/>
    <property type="match status" value="1"/>
</dbReference>
<dbReference type="GO" id="GO:0007032">
    <property type="term" value="P:endosome organization"/>
    <property type="evidence" value="ECO:0007669"/>
    <property type="project" value="TreeGrafter"/>
</dbReference>
<evidence type="ECO:0000256" key="6">
    <source>
        <dbReference type="ARBA" id="ARBA00029433"/>
    </source>
</evidence>
<dbReference type="InterPro" id="IPR013083">
    <property type="entry name" value="Znf_RING/FYVE/PHD"/>
</dbReference>
<dbReference type="GO" id="GO:0048284">
    <property type="term" value="P:organelle fusion"/>
    <property type="evidence" value="ECO:0007669"/>
    <property type="project" value="TreeGrafter"/>
</dbReference>
<comment type="caution">
    <text evidence="10">The sequence shown here is derived from an EMBL/GenBank/DDBJ whole genome shotgun (WGS) entry which is preliminary data.</text>
</comment>
<dbReference type="GO" id="GO:0030674">
    <property type="term" value="F:protein-macromolecule adaptor activity"/>
    <property type="evidence" value="ECO:0007669"/>
    <property type="project" value="TreeGrafter"/>
</dbReference>
<evidence type="ECO:0000256" key="2">
    <source>
        <dbReference type="ARBA" id="ARBA00022723"/>
    </source>
</evidence>
<dbReference type="Pfam" id="PF05131">
    <property type="entry name" value="Pep3_Vps18"/>
    <property type="match status" value="1"/>
</dbReference>
<dbReference type="GO" id="GO:0007033">
    <property type="term" value="P:vacuole organization"/>
    <property type="evidence" value="ECO:0007669"/>
    <property type="project" value="TreeGrafter"/>
</dbReference>
<organism evidence="10 11">
    <name type="scientific">Smittium megazygosporum</name>
    <dbReference type="NCBI Taxonomy" id="133381"/>
    <lineage>
        <taxon>Eukaryota</taxon>
        <taxon>Fungi</taxon>
        <taxon>Fungi incertae sedis</taxon>
        <taxon>Zoopagomycota</taxon>
        <taxon>Kickxellomycotina</taxon>
        <taxon>Harpellomycetes</taxon>
        <taxon>Harpellales</taxon>
        <taxon>Legeriomycetaceae</taxon>
        <taxon>Smittium</taxon>
    </lineage>
</organism>
<reference evidence="10 11" key="1">
    <citation type="journal article" date="2018" name="MBio">
        <title>Comparative Genomics Reveals the Core Gene Toolbox for the Fungus-Insect Symbiosis.</title>
        <authorList>
            <person name="Wang Y."/>
            <person name="Stata M."/>
            <person name="Wang W."/>
            <person name="Stajich J.E."/>
            <person name="White M.M."/>
            <person name="Moncalvo J.M."/>
        </authorList>
    </citation>
    <scope>NUCLEOTIDE SEQUENCE [LARGE SCALE GENOMIC DNA]</scope>
    <source>
        <strain evidence="10 11">SC-DP-2</strain>
    </source>
</reference>
<dbReference type="Pfam" id="PF26148">
    <property type="entry name" value="VPS18_RING_C"/>
    <property type="match status" value="1"/>
</dbReference>
<comment type="similarity">
    <text evidence="1">Belongs to the VPS18 family.</text>
</comment>
<dbReference type="Proteomes" id="UP000245609">
    <property type="component" value="Unassembled WGS sequence"/>
</dbReference>
<dbReference type="EMBL" id="MBFS01000058">
    <property type="protein sequence ID" value="PVV04954.1"/>
    <property type="molecule type" value="Genomic_DNA"/>
</dbReference>
<evidence type="ECO:0000259" key="8">
    <source>
        <dbReference type="Pfam" id="PF05131"/>
    </source>
</evidence>
<dbReference type="PROSITE" id="PS50236">
    <property type="entry name" value="CHCR"/>
    <property type="match status" value="1"/>
</dbReference>
<keyword evidence="5" id="KW-0472">Membrane</keyword>
<evidence type="ECO:0000259" key="9">
    <source>
        <dbReference type="Pfam" id="PF26148"/>
    </source>
</evidence>
<keyword evidence="2" id="KW-0479">Metal-binding</keyword>
<dbReference type="InterPro" id="IPR007810">
    <property type="entry name" value="Pep3/Vps18_beta-prop"/>
</dbReference>
<sequence>MNDYTNLSSSIERTSKYLIPSLPTSPRNSSILDPKQNIDDSEEIFSLEPVEFNSPSKFLALSVENDTVHIPLPSDHADSVCSIYTDPNAFHSIIAYSNGLNFYYHNTWDTAILLAPLKDKIISSVGWFKPIFTETPEPNSASALLGLDNGKIIHVELNSNDKPGKKTLKLATEVFQLDDHESIQSLEIESFPGRSLDTNTIIFLTTKNKFYQFIQDQDYPFSNNPSIQAPFTTFFKIHNKRFYFLEIGDENSQGKLSLYRKFHEFGAGSTPNSFAWLTENGVYFGSLSYGSQQAGDSLIETANIIPYDFDQNEAASNLILTEFHIILLTGKRVQVISRLNSEVVFEKTIESENCALQLAVDSINRTYWVLTPTELIEIVVQDETRDLWKIFLQQKKFESSIKYCKSDQQKSIVYRAQADHYFDTKRFLLSATYYAKSNAKVEEVAIKYLNQRDITSLKTFLYNKLLSLSKKITLLATWLVQVFLVMLGLLDKTILTGTTAQGEMDPSAASAKEERDLLVEEFHLFLDTFNIYLHPKTVLNFIGSYARNDSLVHYLYLLKDYPAIIEHYLFEKNYKKSLKVLNKNGSPEDFYRHKNLDPEKLIPAFIEYESVNVSEEANYSKTSSSLNQKSEGSQADSNQALRYLEFAVYQLMSQSKVLHNYFFSLLVKQNTKSEAKILEFLEFFSENPVCNLEYALSLCLKYNRVFSATFIYSLLDCHEDSVALALKIGDVELAIQQINKLNESRDFGQDIIGETITESRNIEMEKRLWLQVLKYLIQEKNDLARAIEILKKTNLITVQDLLVYYPNFDSIGDLKDVLCETLDDYEQQVNNLHMDMQESMKNASLISDEIRNINSRYAIIAENEQCQICFQPALIKEIYVFPCQHVFHCDCLTRKVLVSSIRINAKKIRLLQAKIADISKKRRELKLANIGGLFSGIQKKSKAQPKDSLTKVDELVKDLVNLELKSRKELDDIVARECVLCGEPNIKSIAIPFIDDEKDSDLVASWSL</sequence>
<keyword evidence="3" id="KW-0863">Zinc-finger</keyword>
<feature type="repeat" description="CHCR" evidence="7">
    <location>
        <begin position="613"/>
        <end position="764"/>
    </location>
</feature>
<dbReference type="GO" id="GO:0030897">
    <property type="term" value="C:HOPS complex"/>
    <property type="evidence" value="ECO:0007669"/>
    <property type="project" value="TreeGrafter"/>
</dbReference>
<protein>
    <submittedName>
        <fullName evidence="10">Uncharacterized protein</fullName>
    </submittedName>
</protein>
<dbReference type="OrthoDB" id="1845386at2759"/>
<evidence type="ECO:0000313" key="11">
    <source>
        <dbReference type="Proteomes" id="UP000245609"/>
    </source>
</evidence>
<feature type="domain" description="Pep3/Vps18 beta-propeller" evidence="8">
    <location>
        <begin position="64"/>
        <end position="380"/>
    </location>
</feature>
<evidence type="ECO:0000256" key="3">
    <source>
        <dbReference type="ARBA" id="ARBA00022771"/>
    </source>
</evidence>
<keyword evidence="11" id="KW-1185">Reference proteome</keyword>
<dbReference type="GO" id="GO:0008270">
    <property type="term" value="F:zinc ion binding"/>
    <property type="evidence" value="ECO:0007669"/>
    <property type="project" value="UniProtKB-KW"/>
</dbReference>
<evidence type="ECO:0000256" key="7">
    <source>
        <dbReference type="PROSITE-ProRule" id="PRU01006"/>
    </source>
</evidence>
<evidence type="ECO:0000313" key="10">
    <source>
        <dbReference type="EMBL" id="PVV04954.1"/>
    </source>
</evidence>
<dbReference type="STRING" id="133381.A0A2T9ZK36"/>
<dbReference type="GO" id="GO:0006904">
    <property type="term" value="P:vesicle docking involved in exocytosis"/>
    <property type="evidence" value="ECO:0007669"/>
    <property type="project" value="TreeGrafter"/>
</dbReference>
<evidence type="ECO:0000256" key="5">
    <source>
        <dbReference type="ARBA" id="ARBA00023136"/>
    </source>
</evidence>
<evidence type="ECO:0000256" key="1">
    <source>
        <dbReference type="ARBA" id="ARBA00010454"/>
    </source>
</evidence>
<dbReference type="AlphaFoldDB" id="A0A2T9ZK36"/>
<keyword evidence="4" id="KW-0862">Zinc</keyword>
<dbReference type="GO" id="GO:0005768">
    <property type="term" value="C:endosome"/>
    <property type="evidence" value="ECO:0007669"/>
    <property type="project" value="UniProtKB-ARBA"/>
</dbReference>
<accession>A0A2T9ZK36</accession>
<proteinExistence type="inferred from homology"/>
<name>A0A2T9ZK36_9FUNG</name>
<dbReference type="Gene3D" id="3.30.40.10">
    <property type="entry name" value="Zinc/RING finger domain, C3HC4 (zinc finger)"/>
    <property type="match status" value="1"/>
</dbReference>
<dbReference type="InterPro" id="IPR000547">
    <property type="entry name" value="Clathrin_H-chain/VPS_repeat"/>
</dbReference>
<feature type="domain" description="Pep3/Vps18 RING C-terminal" evidence="9">
    <location>
        <begin position="863"/>
        <end position="933"/>
    </location>
</feature>